<feature type="compositionally biased region" description="Polar residues" evidence="1">
    <location>
        <begin position="11"/>
        <end position="25"/>
    </location>
</feature>
<dbReference type="EMBL" id="UINC01115634">
    <property type="protein sequence ID" value="SVC86808.1"/>
    <property type="molecule type" value="Genomic_DNA"/>
</dbReference>
<accession>A0A382QPD4</accession>
<dbReference type="AlphaFoldDB" id="A0A382QPD4"/>
<proteinExistence type="predicted"/>
<reference evidence="2" key="1">
    <citation type="submission" date="2018-05" db="EMBL/GenBank/DDBJ databases">
        <authorList>
            <person name="Lanie J.A."/>
            <person name="Ng W.-L."/>
            <person name="Kazmierczak K.M."/>
            <person name="Andrzejewski T.M."/>
            <person name="Davidsen T.M."/>
            <person name="Wayne K.J."/>
            <person name="Tettelin H."/>
            <person name="Glass J.I."/>
            <person name="Rusch D."/>
            <person name="Podicherti R."/>
            <person name="Tsui H.-C.T."/>
            <person name="Winkler M.E."/>
        </authorList>
    </citation>
    <scope>NUCLEOTIDE SEQUENCE</scope>
</reference>
<protein>
    <submittedName>
        <fullName evidence="2">Uncharacterized protein</fullName>
    </submittedName>
</protein>
<feature type="non-terminal residue" evidence="2">
    <location>
        <position position="25"/>
    </location>
</feature>
<organism evidence="2">
    <name type="scientific">marine metagenome</name>
    <dbReference type="NCBI Taxonomy" id="408172"/>
    <lineage>
        <taxon>unclassified sequences</taxon>
        <taxon>metagenomes</taxon>
        <taxon>ecological metagenomes</taxon>
    </lineage>
</organism>
<evidence type="ECO:0000256" key="1">
    <source>
        <dbReference type="SAM" id="MobiDB-lite"/>
    </source>
</evidence>
<gene>
    <name evidence="2" type="ORF">METZ01_LOCUS339662</name>
</gene>
<feature type="region of interest" description="Disordered" evidence="1">
    <location>
        <begin position="1"/>
        <end position="25"/>
    </location>
</feature>
<name>A0A382QPD4_9ZZZZ</name>
<sequence>MKNLLMDTPLRLSQKNKNSDNYTTQ</sequence>
<evidence type="ECO:0000313" key="2">
    <source>
        <dbReference type="EMBL" id="SVC86808.1"/>
    </source>
</evidence>